<keyword evidence="2" id="KW-1185">Reference proteome</keyword>
<accession>A0A4Y3PP73</accession>
<gene>
    <name evidence="1" type="ORF">BPA01_42650</name>
</gene>
<proteinExistence type="predicted"/>
<sequence length="51" mass="5579">MGEVKREAGANPARSRHCKAAVASRKPGDLPVCMMCLRLRGKVRPVQDFLA</sequence>
<evidence type="ECO:0000313" key="1">
    <source>
        <dbReference type="EMBL" id="GEB34685.1"/>
    </source>
</evidence>
<evidence type="ECO:0000313" key="2">
    <source>
        <dbReference type="Proteomes" id="UP000316882"/>
    </source>
</evidence>
<organism evidence="1 2">
    <name type="scientific">Brevibacillus parabrevis</name>
    <dbReference type="NCBI Taxonomy" id="54914"/>
    <lineage>
        <taxon>Bacteria</taxon>
        <taxon>Bacillati</taxon>
        <taxon>Bacillota</taxon>
        <taxon>Bacilli</taxon>
        <taxon>Bacillales</taxon>
        <taxon>Paenibacillaceae</taxon>
        <taxon>Brevibacillus</taxon>
    </lineage>
</organism>
<comment type="caution">
    <text evidence="1">The sequence shown here is derived from an EMBL/GenBank/DDBJ whole genome shotgun (WGS) entry which is preliminary data.</text>
</comment>
<reference evidence="1 2" key="1">
    <citation type="submission" date="2019-06" db="EMBL/GenBank/DDBJ databases">
        <title>Whole genome shotgun sequence of Brevibacillus parabrevis NBRC 12334.</title>
        <authorList>
            <person name="Hosoyama A."/>
            <person name="Uohara A."/>
            <person name="Ohji S."/>
            <person name="Ichikawa N."/>
        </authorList>
    </citation>
    <scope>NUCLEOTIDE SEQUENCE [LARGE SCALE GENOMIC DNA]</scope>
    <source>
        <strain evidence="1 2">NBRC 12334</strain>
    </source>
</reference>
<dbReference type="Proteomes" id="UP000316882">
    <property type="component" value="Unassembled WGS sequence"/>
</dbReference>
<protein>
    <submittedName>
        <fullName evidence="1">Uncharacterized protein</fullName>
    </submittedName>
</protein>
<dbReference type="EMBL" id="BJMH01000026">
    <property type="protein sequence ID" value="GEB34685.1"/>
    <property type="molecule type" value="Genomic_DNA"/>
</dbReference>
<name>A0A4Y3PP73_BREPA</name>
<dbReference type="AlphaFoldDB" id="A0A4Y3PP73"/>